<dbReference type="Pfam" id="PF00188">
    <property type="entry name" value="CAP"/>
    <property type="match status" value="1"/>
</dbReference>
<dbReference type="AlphaFoldDB" id="A0A0D5C5W1"/>
<dbReference type="SUPFAM" id="SSF55797">
    <property type="entry name" value="PR-1-like"/>
    <property type="match status" value="1"/>
</dbReference>
<evidence type="ECO:0000256" key="1">
    <source>
        <dbReference type="SAM" id="Phobius"/>
    </source>
</evidence>
<keyword evidence="1" id="KW-1133">Transmembrane helix</keyword>
<feature type="transmembrane region" description="Helical" evidence="1">
    <location>
        <begin position="36"/>
        <end position="54"/>
    </location>
</feature>
<evidence type="ECO:0000259" key="2">
    <source>
        <dbReference type="Pfam" id="PF00188"/>
    </source>
</evidence>
<dbReference type="PANTHER" id="PTHR31157">
    <property type="entry name" value="SCP DOMAIN-CONTAINING PROTEIN"/>
    <property type="match status" value="1"/>
</dbReference>
<organism evidence="3 4">
    <name type="scientific">Nitrosopumilus adriaticus</name>
    <dbReference type="NCBI Taxonomy" id="1580092"/>
    <lineage>
        <taxon>Archaea</taxon>
        <taxon>Nitrososphaerota</taxon>
        <taxon>Nitrososphaeria</taxon>
        <taxon>Nitrosopumilales</taxon>
        <taxon>Nitrosopumilaceae</taxon>
        <taxon>Nitrosopumilus</taxon>
    </lineage>
</organism>
<keyword evidence="1" id="KW-0472">Membrane</keyword>
<keyword evidence="4" id="KW-1185">Reference proteome</keyword>
<dbReference type="STRING" id="1580092.NADRNF5_2082"/>
<evidence type="ECO:0000313" key="4">
    <source>
        <dbReference type="Proteomes" id="UP000032408"/>
    </source>
</evidence>
<keyword evidence="1" id="KW-0812">Transmembrane</keyword>
<gene>
    <name evidence="3" type="ORF">NADRNF5_2082</name>
</gene>
<dbReference type="Gene3D" id="3.40.33.10">
    <property type="entry name" value="CAP"/>
    <property type="match status" value="1"/>
</dbReference>
<reference evidence="3 4" key="2">
    <citation type="journal article" date="2016" name="ISME J.">
        <title>Physiological and genomic characterization of two novel marine thaumarchaeal strains indicates niche differentiation.</title>
        <authorList>
            <person name="Bayer B."/>
            <person name="Vojvoda J."/>
            <person name="Offre P."/>
            <person name="Alves R.J."/>
            <person name="Elisabeth N.H."/>
            <person name="Garcia J.A."/>
            <person name="Volland J.M."/>
            <person name="Srivastava A."/>
            <person name="Schleper C."/>
            <person name="Herndl G.J."/>
        </authorList>
    </citation>
    <scope>NUCLEOTIDE SEQUENCE [LARGE SCALE GENOMIC DNA]</scope>
    <source>
        <strain evidence="3 4">NF5</strain>
    </source>
</reference>
<proteinExistence type="predicted"/>
<dbReference type="CDD" id="cd05379">
    <property type="entry name" value="CAP_bacterial"/>
    <property type="match status" value="1"/>
</dbReference>
<sequence length="293" mass="33331">MGCSHNYVFTQGYFVCTKCGKRSYGRSYKRKQGKKVTVGVIVVLIVGIAILGFSNEIFEINQNNLEQSIQNMPQSIQEVGETAKDFASDTTIILRETIDKQLDNVKMEPIDIPVDDIQSVPQIIQNNNPTNKKPIIDKLKLERQVHLLTNQYRIEHGLSQLTWDDNLANIARHHSQDMAIRNYFSHDTPEGKDPTDRATSQGYHCQKRVGNLIYSGIAENIFQNNLYDTVWYTNGIPSSYDWNNLDELATSTVDGWMDSPGHRENILTAMYDKEGIGVEISSDDKVYITQNFC</sequence>
<protein>
    <submittedName>
        <fullName evidence="3">SCP-like protein</fullName>
    </submittedName>
</protein>
<dbReference type="InterPro" id="IPR035940">
    <property type="entry name" value="CAP_sf"/>
</dbReference>
<accession>A0A0D5C5W1</accession>
<dbReference type="HOGENOM" id="CLU_1028969_0_0_2"/>
<dbReference type="RefSeq" id="WP_052661941.1">
    <property type="nucleotide sequence ID" value="NZ_CP011070.1"/>
</dbReference>
<feature type="domain" description="SCP" evidence="2">
    <location>
        <begin position="148"/>
        <end position="292"/>
    </location>
</feature>
<dbReference type="Proteomes" id="UP000032408">
    <property type="component" value="Chromosome"/>
</dbReference>
<dbReference type="KEGG" id="nin:NADRNF5_2082"/>
<reference evidence="4" key="1">
    <citation type="submission" date="2015-03" db="EMBL/GenBank/DDBJ databases">
        <title>Characterization of two novel Thaumarchaeota isolated from the Northern Adriatic Sea.</title>
        <authorList>
            <person name="Bayer B."/>
            <person name="Vojvoda J."/>
            <person name="Offre P."/>
            <person name="Srivastava A."/>
            <person name="Elisabeth N."/>
            <person name="Garcia J.A.L."/>
            <person name="Schleper C."/>
            <person name="Herndl G.J."/>
        </authorList>
    </citation>
    <scope>NUCLEOTIDE SEQUENCE [LARGE SCALE GENOMIC DNA]</scope>
    <source>
        <strain evidence="4">NF5</strain>
    </source>
</reference>
<dbReference type="PANTHER" id="PTHR31157:SF1">
    <property type="entry name" value="SCP DOMAIN-CONTAINING PROTEIN"/>
    <property type="match status" value="1"/>
</dbReference>
<dbReference type="EMBL" id="CP011070">
    <property type="protein sequence ID" value="AJW71755.1"/>
    <property type="molecule type" value="Genomic_DNA"/>
</dbReference>
<evidence type="ECO:0000313" key="3">
    <source>
        <dbReference type="EMBL" id="AJW71755.1"/>
    </source>
</evidence>
<dbReference type="GeneID" id="25407613"/>
<dbReference type="OrthoDB" id="11873at2157"/>
<dbReference type="InterPro" id="IPR014044">
    <property type="entry name" value="CAP_dom"/>
</dbReference>
<name>A0A0D5C5W1_9ARCH</name>